<evidence type="ECO:0000256" key="3">
    <source>
        <dbReference type="ARBA" id="ARBA00020170"/>
    </source>
</evidence>
<dbReference type="GO" id="GO:0000731">
    <property type="term" value="P:DNA synthesis involved in DNA repair"/>
    <property type="evidence" value="ECO:0007669"/>
    <property type="project" value="TreeGrafter"/>
</dbReference>
<sequence length="376" mass="42355">MDSREERKTGIDNYCRFFFRLTLNITKLQIQNLRILDSVDLSPQPGINIFCGDNGAGKTSLLEAIFLLARAKSFKKTRGKNLIQEGKEKLSVYSETQHTNHSIVRIGFGLDNNQKRIQLNGTPVSRVSEVAKLLPIGIVTPIIHRLIEEGPDNRRRFLNWGVFHVEHSYVSMMRHYSTTLQQRNASLRSGDSSWNVWDAQLIDYGDQINQLRADYFSSWKSVFQSLAASFPSVPVISFSFYKGWNKLLSLEDSLQAQVKTDLSAGFTTTGPHRADIRITVNSLPAKEILSRGQQKIVATLMVLSQLVAQKEHTNINPILLMDDFSAELDLRTTNSLLSLIDSSGFQTFLTAIDSETVTGKYSNEAKMFHVEHGAVK</sequence>
<dbReference type="InterPro" id="IPR003395">
    <property type="entry name" value="RecF/RecN/SMC_N"/>
</dbReference>
<evidence type="ECO:0000256" key="9">
    <source>
        <dbReference type="HAMAP-Rule" id="MF_00365"/>
    </source>
</evidence>
<keyword evidence="9" id="KW-0227">DNA damage</keyword>
<dbReference type="HAMAP" id="MF_00365">
    <property type="entry name" value="RecF"/>
    <property type="match status" value="1"/>
</dbReference>
<keyword evidence="9" id="KW-0234">DNA repair</keyword>
<keyword evidence="6 9" id="KW-0547">Nucleotide-binding</keyword>
<evidence type="ECO:0000313" key="12">
    <source>
        <dbReference type="Proteomes" id="UP000254771"/>
    </source>
</evidence>
<dbReference type="InterPro" id="IPR042174">
    <property type="entry name" value="RecF_2"/>
</dbReference>
<comment type="subcellular location">
    <subcellularLocation>
        <location evidence="1 9">Cytoplasm</location>
    </subcellularLocation>
</comment>
<dbReference type="Pfam" id="PF02463">
    <property type="entry name" value="SMC_N"/>
    <property type="match status" value="1"/>
</dbReference>
<dbReference type="SUPFAM" id="SSF52540">
    <property type="entry name" value="P-loop containing nucleoside triphosphate hydrolases"/>
    <property type="match status" value="1"/>
</dbReference>
<keyword evidence="4 9" id="KW-0963">Cytoplasm</keyword>
<dbReference type="GO" id="GO:0005524">
    <property type="term" value="F:ATP binding"/>
    <property type="evidence" value="ECO:0007669"/>
    <property type="project" value="UniProtKB-UniRule"/>
</dbReference>
<comment type="similarity">
    <text evidence="2 9">Belongs to the RecF family.</text>
</comment>
<evidence type="ECO:0000256" key="8">
    <source>
        <dbReference type="ARBA" id="ARBA00023125"/>
    </source>
</evidence>
<dbReference type="AlphaFoldDB" id="A0A370D8Q4"/>
<dbReference type="InterPro" id="IPR001238">
    <property type="entry name" value="DNA-binding_RecF"/>
</dbReference>
<feature type="domain" description="RecF/RecN/SMC N-terminal" evidence="10">
    <location>
        <begin position="25"/>
        <end position="373"/>
    </location>
</feature>
<reference evidence="11 12" key="1">
    <citation type="journal article" date="2018" name="ISME J.">
        <title>Endosymbiont genomes yield clues of tubeworm success.</title>
        <authorList>
            <person name="Li Y."/>
            <person name="Liles M.R."/>
            <person name="Halanych K.M."/>
        </authorList>
    </citation>
    <scope>NUCLEOTIDE SEQUENCE [LARGE SCALE GENOMIC DNA]</scope>
    <source>
        <strain evidence="11">A1462</strain>
    </source>
</reference>
<evidence type="ECO:0000256" key="7">
    <source>
        <dbReference type="ARBA" id="ARBA00022840"/>
    </source>
</evidence>
<dbReference type="GO" id="GO:0005737">
    <property type="term" value="C:cytoplasm"/>
    <property type="evidence" value="ECO:0007669"/>
    <property type="project" value="UniProtKB-SubCell"/>
</dbReference>
<accession>A0A370D8Q4</accession>
<proteinExistence type="inferred from homology"/>
<feature type="binding site" evidence="9">
    <location>
        <begin position="52"/>
        <end position="59"/>
    </location>
    <ligand>
        <name>ATP</name>
        <dbReference type="ChEBI" id="CHEBI:30616"/>
    </ligand>
</feature>
<dbReference type="InterPro" id="IPR027417">
    <property type="entry name" value="P-loop_NTPase"/>
</dbReference>
<dbReference type="Gene3D" id="1.20.1050.90">
    <property type="entry name" value="RecF/RecN/SMC, N-terminal domain"/>
    <property type="match status" value="1"/>
</dbReference>
<keyword evidence="12" id="KW-1185">Reference proteome</keyword>
<name>A0A370D8Q4_9GAMM</name>
<dbReference type="PROSITE" id="PS00617">
    <property type="entry name" value="RECF_1"/>
    <property type="match status" value="1"/>
</dbReference>
<keyword evidence="7 9" id="KW-0067">ATP-binding</keyword>
<dbReference type="InterPro" id="IPR018078">
    <property type="entry name" value="DNA-binding_RecF_CS"/>
</dbReference>
<evidence type="ECO:0000256" key="2">
    <source>
        <dbReference type="ARBA" id="ARBA00008016"/>
    </source>
</evidence>
<dbReference type="Gene3D" id="3.40.50.300">
    <property type="entry name" value="P-loop containing nucleotide triphosphate hydrolases"/>
    <property type="match status" value="1"/>
</dbReference>
<evidence type="ECO:0000256" key="5">
    <source>
        <dbReference type="ARBA" id="ARBA00022705"/>
    </source>
</evidence>
<keyword evidence="5 9" id="KW-0235">DNA replication</keyword>
<dbReference type="PANTHER" id="PTHR32182">
    <property type="entry name" value="DNA REPLICATION AND REPAIR PROTEIN RECF"/>
    <property type="match status" value="1"/>
</dbReference>
<evidence type="ECO:0000256" key="1">
    <source>
        <dbReference type="ARBA" id="ARBA00004496"/>
    </source>
</evidence>
<organism evidence="11 12">
    <name type="scientific">endosymbiont of Escarpia spicata</name>
    <dbReference type="NCBI Taxonomy" id="2200908"/>
    <lineage>
        <taxon>Bacteria</taxon>
        <taxon>Pseudomonadati</taxon>
        <taxon>Pseudomonadota</taxon>
        <taxon>Gammaproteobacteria</taxon>
        <taxon>sulfur-oxidizing symbionts</taxon>
    </lineage>
</organism>
<keyword evidence="9" id="KW-0742">SOS response</keyword>
<comment type="function">
    <text evidence="9">The RecF protein is involved in DNA metabolism; it is required for DNA replication and normal SOS inducibility. RecF binds preferentially to single-stranded, linear DNA. It also seems to bind ATP.</text>
</comment>
<dbReference type="EMBL" id="QFXE01000023">
    <property type="protein sequence ID" value="RDH80970.1"/>
    <property type="molecule type" value="Genomic_DNA"/>
</dbReference>
<dbReference type="NCBIfam" id="TIGR00611">
    <property type="entry name" value="recf"/>
    <property type="match status" value="1"/>
</dbReference>
<dbReference type="GO" id="GO:0009432">
    <property type="term" value="P:SOS response"/>
    <property type="evidence" value="ECO:0007669"/>
    <property type="project" value="UniProtKB-UniRule"/>
</dbReference>
<evidence type="ECO:0000256" key="6">
    <source>
        <dbReference type="ARBA" id="ARBA00022741"/>
    </source>
</evidence>
<dbReference type="PANTHER" id="PTHR32182:SF0">
    <property type="entry name" value="DNA REPLICATION AND REPAIR PROTEIN RECF"/>
    <property type="match status" value="1"/>
</dbReference>
<comment type="caution">
    <text evidence="11">The sequence shown here is derived from an EMBL/GenBank/DDBJ whole genome shotgun (WGS) entry which is preliminary data.</text>
</comment>
<dbReference type="Proteomes" id="UP000254771">
    <property type="component" value="Unassembled WGS sequence"/>
</dbReference>
<dbReference type="GO" id="GO:0006260">
    <property type="term" value="P:DNA replication"/>
    <property type="evidence" value="ECO:0007669"/>
    <property type="project" value="UniProtKB-UniRule"/>
</dbReference>
<evidence type="ECO:0000313" key="11">
    <source>
        <dbReference type="EMBL" id="RDH80970.1"/>
    </source>
</evidence>
<evidence type="ECO:0000259" key="10">
    <source>
        <dbReference type="Pfam" id="PF02463"/>
    </source>
</evidence>
<evidence type="ECO:0000256" key="4">
    <source>
        <dbReference type="ARBA" id="ARBA00022490"/>
    </source>
</evidence>
<dbReference type="GO" id="GO:0006302">
    <property type="term" value="P:double-strand break repair"/>
    <property type="evidence" value="ECO:0007669"/>
    <property type="project" value="TreeGrafter"/>
</dbReference>
<keyword evidence="8 9" id="KW-0238">DNA-binding</keyword>
<gene>
    <name evidence="9" type="primary">recF</name>
    <name evidence="11" type="ORF">DIZ78_18105</name>
</gene>
<dbReference type="GO" id="GO:0003697">
    <property type="term" value="F:single-stranded DNA binding"/>
    <property type="evidence" value="ECO:0007669"/>
    <property type="project" value="UniProtKB-UniRule"/>
</dbReference>
<protein>
    <recommendedName>
        <fullName evidence="3 9">DNA replication and repair protein RecF</fullName>
    </recommendedName>
</protein>